<reference evidence="6 7" key="1">
    <citation type="journal article" date="2018" name="Sci. Rep.">
        <title>Comparative genomics provides insights into the lifestyle and reveals functional heterogeneity of dark septate endophytic fungi.</title>
        <authorList>
            <person name="Knapp D.G."/>
            <person name="Nemeth J.B."/>
            <person name="Barry K."/>
            <person name="Hainaut M."/>
            <person name="Henrissat B."/>
            <person name="Johnson J."/>
            <person name="Kuo A."/>
            <person name="Lim J.H.P."/>
            <person name="Lipzen A."/>
            <person name="Nolan M."/>
            <person name="Ohm R.A."/>
            <person name="Tamas L."/>
            <person name="Grigoriev I.V."/>
            <person name="Spatafora J.W."/>
            <person name="Nagy L.G."/>
            <person name="Kovacs G.M."/>
        </authorList>
    </citation>
    <scope>NUCLEOTIDE SEQUENCE [LARGE SCALE GENOMIC DNA]</scope>
    <source>
        <strain evidence="6 7">DSE2036</strain>
    </source>
</reference>
<dbReference type="CDD" id="cd12168">
    <property type="entry name" value="Mand_dh_like"/>
    <property type="match status" value="1"/>
</dbReference>
<dbReference type="PANTHER" id="PTHR10996">
    <property type="entry name" value="2-HYDROXYACID DEHYDROGENASE-RELATED"/>
    <property type="match status" value="1"/>
</dbReference>
<name>A0A2V1D6S8_9PLEO</name>
<dbReference type="InterPro" id="IPR006139">
    <property type="entry name" value="D-isomer_2_OHA_DH_cat_dom"/>
</dbReference>
<dbReference type="STRING" id="97972.A0A2V1D6S8"/>
<dbReference type="InterPro" id="IPR036291">
    <property type="entry name" value="NAD(P)-bd_dom_sf"/>
</dbReference>
<dbReference type="PANTHER" id="PTHR10996:SF281">
    <property type="entry name" value="D-ISOMER SPECIFIC 2-HYDROXYACID DEHYDROGENASE NAD-BINDING DOMAIN-CONTAINING PROTEIN-RELATED"/>
    <property type="match status" value="1"/>
</dbReference>
<dbReference type="Proteomes" id="UP000244855">
    <property type="component" value="Unassembled WGS sequence"/>
</dbReference>
<dbReference type="Gene3D" id="3.40.50.720">
    <property type="entry name" value="NAD(P)-binding Rossmann-like Domain"/>
    <property type="match status" value="2"/>
</dbReference>
<dbReference type="GO" id="GO:0016618">
    <property type="term" value="F:hydroxypyruvate reductase [NAD(P)H] activity"/>
    <property type="evidence" value="ECO:0007669"/>
    <property type="project" value="TreeGrafter"/>
</dbReference>
<protein>
    <submittedName>
        <fullName evidence="6">D-mandelate dehydrogenase-like protein</fullName>
    </submittedName>
</protein>
<evidence type="ECO:0000256" key="3">
    <source>
        <dbReference type="SAM" id="MobiDB-lite"/>
    </source>
</evidence>
<feature type="domain" description="D-isomer specific 2-hydroxyacid dehydrogenase NAD-binding" evidence="5">
    <location>
        <begin position="188"/>
        <end position="338"/>
    </location>
</feature>
<keyword evidence="1 2" id="KW-0560">Oxidoreductase</keyword>
<dbReference type="InterPro" id="IPR029752">
    <property type="entry name" value="D-isomer_DH_CS1"/>
</dbReference>
<feature type="region of interest" description="Disordered" evidence="3">
    <location>
        <begin position="1"/>
        <end position="29"/>
    </location>
</feature>
<keyword evidence="7" id="KW-1185">Reference proteome</keyword>
<dbReference type="Pfam" id="PF02826">
    <property type="entry name" value="2-Hacid_dh_C"/>
    <property type="match status" value="1"/>
</dbReference>
<evidence type="ECO:0000256" key="2">
    <source>
        <dbReference type="RuleBase" id="RU003719"/>
    </source>
</evidence>
<dbReference type="GO" id="GO:0051287">
    <property type="term" value="F:NAD binding"/>
    <property type="evidence" value="ECO:0007669"/>
    <property type="project" value="InterPro"/>
</dbReference>
<organism evidence="6 7">
    <name type="scientific">Periconia macrospinosa</name>
    <dbReference type="NCBI Taxonomy" id="97972"/>
    <lineage>
        <taxon>Eukaryota</taxon>
        <taxon>Fungi</taxon>
        <taxon>Dikarya</taxon>
        <taxon>Ascomycota</taxon>
        <taxon>Pezizomycotina</taxon>
        <taxon>Dothideomycetes</taxon>
        <taxon>Pleosporomycetidae</taxon>
        <taxon>Pleosporales</taxon>
        <taxon>Massarineae</taxon>
        <taxon>Periconiaceae</taxon>
        <taxon>Periconia</taxon>
    </lineage>
</organism>
<dbReference type="InterPro" id="IPR050223">
    <property type="entry name" value="D-isomer_2-hydroxyacid_DH"/>
</dbReference>
<dbReference type="OrthoDB" id="9991913at2759"/>
<evidence type="ECO:0000313" key="6">
    <source>
        <dbReference type="EMBL" id="PVH93293.1"/>
    </source>
</evidence>
<gene>
    <name evidence="6" type="ORF">DM02DRAFT_541832</name>
</gene>
<sequence>MTATPTPFDAGLPAAPSTPPPLAINQPSATATNAEKPTILHLGDDIRWNHGLYAELQRKFHVERSYSMGREEFKKALVERKWGDFVGMYRPFWNTGGEMGNWDGELISLLPKSCKIYASAGAGFDWVDTKTMGENGIIYCNAATSCTESVVDLAIIHLLSTYRALPWSFLAARSGSPSDFHTANQTIASVTHNPNNSILGIVGLGRIGARLAWKAATAFEMRVWYHDVVQFPERETGIPGGAKFCETLEELLANADCVVLCTPFDGSVLLSSPQFDQFKFGSRLVNIARGKLVDEDALVKAMDEGRISAAGLDVHADEPHVNMRLAERRNVLVTSHTAGASVESHVGFERLGMENLLGWLERGREGTVSAVNLASLREG</sequence>
<dbReference type="GO" id="GO:0030267">
    <property type="term" value="F:glyoxylate reductase (NADPH) activity"/>
    <property type="evidence" value="ECO:0007669"/>
    <property type="project" value="TreeGrafter"/>
</dbReference>
<evidence type="ECO:0000259" key="4">
    <source>
        <dbReference type="Pfam" id="PF00389"/>
    </source>
</evidence>
<proteinExistence type="inferred from homology"/>
<dbReference type="SUPFAM" id="SSF52283">
    <property type="entry name" value="Formate/glycerate dehydrogenase catalytic domain-like"/>
    <property type="match status" value="1"/>
</dbReference>
<dbReference type="PROSITE" id="PS00671">
    <property type="entry name" value="D_2_HYDROXYACID_DH_3"/>
    <property type="match status" value="1"/>
</dbReference>
<evidence type="ECO:0000313" key="7">
    <source>
        <dbReference type="Proteomes" id="UP000244855"/>
    </source>
</evidence>
<dbReference type="InterPro" id="IPR006140">
    <property type="entry name" value="D-isomer_DH_NAD-bd"/>
</dbReference>
<evidence type="ECO:0000256" key="1">
    <source>
        <dbReference type="ARBA" id="ARBA00023002"/>
    </source>
</evidence>
<dbReference type="SUPFAM" id="SSF51735">
    <property type="entry name" value="NAD(P)-binding Rossmann-fold domains"/>
    <property type="match status" value="1"/>
</dbReference>
<dbReference type="EMBL" id="KZ805599">
    <property type="protein sequence ID" value="PVH93293.1"/>
    <property type="molecule type" value="Genomic_DNA"/>
</dbReference>
<feature type="domain" description="D-isomer specific 2-hydroxyacid dehydrogenase catalytic" evidence="4">
    <location>
        <begin position="103"/>
        <end position="360"/>
    </location>
</feature>
<evidence type="ECO:0000259" key="5">
    <source>
        <dbReference type="Pfam" id="PF02826"/>
    </source>
</evidence>
<comment type="similarity">
    <text evidence="2">Belongs to the D-isomer specific 2-hydroxyacid dehydrogenase family.</text>
</comment>
<dbReference type="PROSITE" id="PS00065">
    <property type="entry name" value="D_2_HYDROXYACID_DH_1"/>
    <property type="match status" value="1"/>
</dbReference>
<dbReference type="Pfam" id="PF00389">
    <property type="entry name" value="2-Hacid_dh"/>
    <property type="match status" value="1"/>
</dbReference>
<accession>A0A2V1D6S8</accession>
<dbReference type="GO" id="GO:0005829">
    <property type="term" value="C:cytosol"/>
    <property type="evidence" value="ECO:0007669"/>
    <property type="project" value="TreeGrafter"/>
</dbReference>
<dbReference type="AlphaFoldDB" id="A0A2V1D6S8"/>
<dbReference type="InterPro" id="IPR029753">
    <property type="entry name" value="D-isomer_DH_CS"/>
</dbReference>